<dbReference type="Gene3D" id="2.130.10.10">
    <property type="entry name" value="YVTN repeat-like/Quinoprotein amine dehydrogenase"/>
    <property type="match status" value="1"/>
</dbReference>
<dbReference type="SUPFAM" id="SSF50969">
    <property type="entry name" value="YVTN repeat-like/Quinoprotein amine dehydrogenase"/>
    <property type="match status" value="1"/>
</dbReference>
<sequence>MKACHLICSALLALVALTASATERYTFKILEKKPQSRSHFVQGLQIIDGMLFVGTGGYGQSRLLQYRFTDGELLAEQRLHPRLFGEGITVLGEHIYQLTWRARRLLVYRRADLQPLVALSIPGQGWGLTHNGSQLIYSDGSHRLYFLDPDTAQRQRTVAVLEDGMPVARLNELEWIDGAVWANVWQEDRIVIIDPATGEVTGSIDLQGLLPLPEREPSTDVLNGIAVNPEDGGIWVTGKNWPWMYRIEVRPATAAGPVSR</sequence>
<evidence type="ECO:0000313" key="2">
    <source>
        <dbReference type="EMBL" id="HAN29921.1"/>
    </source>
</evidence>
<accession>A0A3C1KTP4</accession>
<keyword evidence="2" id="KW-0808">Transferase</keyword>
<feature type="signal peptide" evidence="1">
    <location>
        <begin position="1"/>
        <end position="21"/>
    </location>
</feature>
<dbReference type="InterPro" id="IPR007788">
    <property type="entry name" value="QCT"/>
</dbReference>
<proteinExistence type="predicted"/>
<gene>
    <name evidence="2" type="ORF">DCP75_19820</name>
</gene>
<organism evidence="2 3">
    <name type="scientific">Haliea salexigens</name>
    <dbReference type="NCBI Taxonomy" id="287487"/>
    <lineage>
        <taxon>Bacteria</taxon>
        <taxon>Pseudomonadati</taxon>
        <taxon>Pseudomonadota</taxon>
        <taxon>Gammaproteobacteria</taxon>
        <taxon>Cellvibrionales</taxon>
        <taxon>Halieaceae</taxon>
        <taxon>Haliea</taxon>
    </lineage>
</organism>
<dbReference type="Proteomes" id="UP000259273">
    <property type="component" value="Unassembled WGS sequence"/>
</dbReference>
<reference evidence="2 3" key="1">
    <citation type="journal article" date="2018" name="Nat. Biotechnol.">
        <title>A standardized bacterial taxonomy based on genome phylogeny substantially revises the tree of life.</title>
        <authorList>
            <person name="Parks D.H."/>
            <person name="Chuvochina M."/>
            <person name="Waite D.W."/>
            <person name="Rinke C."/>
            <person name="Skarshewski A."/>
            <person name="Chaumeil P.A."/>
            <person name="Hugenholtz P."/>
        </authorList>
    </citation>
    <scope>NUCLEOTIDE SEQUENCE [LARGE SCALE GENOMIC DNA]</scope>
    <source>
        <strain evidence="2">UBA9158</strain>
    </source>
</reference>
<dbReference type="GO" id="GO:0016603">
    <property type="term" value="F:glutaminyl-peptide cyclotransferase activity"/>
    <property type="evidence" value="ECO:0007669"/>
    <property type="project" value="InterPro"/>
</dbReference>
<dbReference type="PANTHER" id="PTHR31270">
    <property type="entry name" value="GLUTAMINYL-PEPTIDE CYCLOTRANSFERASE"/>
    <property type="match status" value="1"/>
</dbReference>
<protein>
    <submittedName>
        <fullName evidence="2">Glutaminyl-peptide cyclotransferase</fullName>
    </submittedName>
</protein>
<name>A0A3C1KTP4_9GAMM</name>
<dbReference type="STRING" id="1121937.GCA_000423125_01198"/>
<comment type="caution">
    <text evidence="2">The sequence shown here is derived from an EMBL/GenBank/DDBJ whole genome shotgun (WGS) entry which is preliminary data.</text>
</comment>
<dbReference type="Pfam" id="PF05096">
    <property type="entry name" value="Glu_cyclase_2"/>
    <property type="match status" value="1"/>
</dbReference>
<dbReference type="InterPro" id="IPR011044">
    <property type="entry name" value="Quino_amine_DH_bsu"/>
</dbReference>
<dbReference type="InterPro" id="IPR015943">
    <property type="entry name" value="WD40/YVTN_repeat-like_dom_sf"/>
</dbReference>
<dbReference type="EMBL" id="DMND01000270">
    <property type="protein sequence ID" value="HAN29921.1"/>
    <property type="molecule type" value="Genomic_DNA"/>
</dbReference>
<feature type="chain" id="PRO_5017707874" evidence="1">
    <location>
        <begin position="22"/>
        <end position="260"/>
    </location>
</feature>
<keyword evidence="1" id="KW-0732">Signal</keyword>
<dbReference type="PANTHER" id="PTHR31270:SF1">
    <property type="entry name" value="GLUTAMINYL-PEPTIDE CYCLOTRANSFERASE"/>
    <property type="match status" value="1"/>
</dbReference>
<dbReference type="AlphaFoldDB" id="A0A3C1KTP4"/>
<evidence type="ECO:0000313" key="3">
    <source>
        <dbReference type="Proteomes" id="UP000259273"/>
    </source>
</evidence>
<evidence type="ECO:0000256" key="1">
    <source>
        <dbReference type="SAM" id="SignalP"/>
    </source>
</evidence>